<dbReference type="Gene3D" id="3.40.710.10">
    <property type="entry name" value="DD-peptidase/beta-lactamase superfamily"/>
    <property type="match status" value="1"/>
</dbReference>
<evidence type="ECO:0008006" key="3">
    <source>
        <dbReference type="Google" id="ProtNLM"/>
    </source>
</evidence>
<sequence length="91" mass="9802">MAIKSRTKGNGVTRLGGPPIISDTIIYSASMSKSSTTGAIALMIQDEEKESKDQATINWDTPVSSMIRDDIVLSGTYSMGHANPQNRGIWT</sequence>
<protein>
    <recommendedName>
        <fullName evidence="3">Beta-lactamase-related domain-containing protein</fullName>
    </recommendedName>
</protein>
<accession>A0A139H2A6</accession>
<dbReference type="AlphaFoldDB" id="A0A139H2A6"/>
<proteinExistence type="predicted"/>
<reference evidence="1 2" key="1">
    <citation type="submission" date="2015-07" db="EMBL/GenBank/DDBJ databases">
        <title>Comparative genomics of the Sigatoka disease complex on banana suggests a link between parallel evolutionary changes in Pseudocercospora fijiensis and Pseudocercospora eumusae and increased virulence on the banana host.</title>
        <authorList>
            <person name="Chang T.-C."/>
            <person name="Salvucci A."/>
            <person name="Crous P.W."/>
            <person name="Stergiopoulos I."/>
        </authorList>
    </citation>
    <scope>NUCLEOTIDE SEQUENCE [LARGE SCALE GENOMIC DNA]</scope>
    <source>
        <strain evidence="1 2">CBS 114824</strain>
    </source>
</reference>
<evidence type="ECO:0000313" key="1">
    <source>
        <dbReference type="EMBL" id="KXS96574.1"/>
    </source>
</evidence>
<comment type="caution">
    <text evidence="1">The sequence shown here is derived from an EMBL/GenBank/DDBJ whole genome shotgun (WGS) entry which is preliminary data.</text>
</comment>
<organism evidence="1 2">
    <name type="scientific">Pseudocercospora eumusae</name>
    <dbReference type="NCBI Taxonomy" id="321146"/>
    <lineage>
        <taxon>Eukaryota</taxon>
        <taxon>Fungi</taxon>
        <taxon>Dikarya</taxon>
        <taxon>Ascomycota</taxon>
        <taxon>Pezizomycotina</taxon>
        <taxon>Dothideomycetes</taxon>
        <taxon>Dothideomycetidae</taxon>
        <taxon>Mycosphaerellales</taxon>
        <taxon>Mycosphaerellaceae</taxon>
        <taxon>Pseudocercospora</taxon>
    </lineage>
</organism>
<keyword evidence="2" id="KW-1185">Reference proteome</keyword>
<dbReference type="EMBL" id="LFZN01000171">
    <property type="protein sequence ID" value="KXS96574.1"/>
    <property type="molecule type" value="Genomic_DNA"/>
</dbReference>
<dbReference type="Proteomes" id="UP000070133">
    <property type="component" value="Unassembled WGS sequence"/>
</dbReference>
<evidence type="ECO:0000313" key="2">
    <source>
        <dbReference type="Proteomes" id="UP000070133"/>
    </source>
</evidence>
<gene>
    <name evidence="1" type="ORF">AC578_1972</name>
</gene>
<name>A0A139H2A6_9PEZI</name>
<dbReference type="InterPro" id="IPR012338">
    <property type="entry name" value="Beta-lactam/transpept-like"/>
</dbReference>
<dbReference type="OrthoDB" id="5946976at2759"/>